<reference evidence="5 6" key="1">
    <citation type="submission" date="2019-03" db="EMBL/GenBank/DDBJ databases">
        <title>Cohnella endophytica sp. nov., a novel endophytic bacterium isolated from bark of Sonneratia apetala.</title>
        <authorList>
            <person name="Tuo L."/>
        </authorList>
    </citation>
    <scope>NUCLEOTIDE SEQUENCE [LARGE SCALE GENOMIC DNA]</scope>
    <source>
        <strain evidence="5 6">CCTCC AB 208254</strain>
    </source>
</reference>
<organism evidence="5 6">
    <name type="scientific">Cohnella luojiensis</name>
    <dbReference type="NCBI Taxonomy" id="652876"/>
    <lineage>
        <taxon>Bacteria</taxon>
        <taxon>Bacillati</taxon>
        <taxon>Bacillota</taxon>
        <taxon>Bacilli</taxon>
        <taxon>Bacillales</taxon>
        <taxon>Paenibacillaceae</taxon>
        <taxon>Cohnella</taxon>
    </lineage>
</organism>
<dbReference type="Proteomes" id="UP000297900">
    <property type="component" value="Unassembled WGS sequence"/>
</dbReference>
<evidence type="ECO:0000313" key="6">
    <source>
        <dbReference type="Proteomes" id="UP000297900"/>
    </source>
</evidence>
<evidence type="ECO:0000256" key="4">
    <source>
        <dbReference type="SAM" id="MobiDB-lite"/>
    </source>
</evidence>
<comment type="caution">
    <text evidence="5">The sequence shown here is derived from an EMBL/GenBank/DDBJ whole genome shotgun (WGS) entry which is preliminary data.</text>
</comment>
<dbReference type="GO" id="GO:0030435">
    <property type="term" value="P:sporulation resulting in formation of a cellular spore"/>
    <property type="evidence" value="ECO:0007669"/>
    <property type="project" value="UniProtKB-KW"/>
</dbReference>
<dbReference type="Pfam" id="PF08141">
    <property type="entry name" value="SspH"/>
    <property type="match status" value="1"/>
</dbReference>
<dbReference type="InterPro" id="IPR012610">
    <property type="entry name" value="SASP_SspH"/>
</dbReference>
<protein>
    <submittedName>
        <fullName evidence="5">H-type small acid-soluble spore protein</fullName>
    </submittedName>
</protein>
<dbReference type="AlphaFoldDB" id="A0A4Y8LMW5"/>
<comment type="similarity">
    <text evidence="2">Belongs to the SspH family.</text>
</comment>
<keyword evidence="6" id="KW-1185">Reference proteome</keyword>
<sequence length="76" mass="8567">MNKQRAQEIAASPTMANVTYNGVPVYIQQVDDHEETARVYPLDQPEKEENAPLRSLIEDSPLPDTDDVHMSCSRNP</sequence>
<evidence type="ECO:0000256" key="1">
    <source>
        <dbReference type="ARBA" id="ARBA00004288"/>
    </source>
</evidence>
<dbReference type="GO" id="GO:0042601">
    <property type="term" value="C:endospore-forming forespore"/>
    <property type="evidence" value="ECO:0007669"/>
    <property type="project" value="InterPro"/>
</dbReference>
<comment type="subcellular location">
    <subcellularLocation>
        <location evidence="1">Spore core</location>
    </subcellularLocation>
</comment>
<feature type="region of interest" description="Disordered" evidence="4">
    <location>
        <begin position="42"/>
        <end position="76"/>
    </location>
</feature>
<evidence type="ECO:0000256" key="2">
    <source>
        <dbReference type="ARBA" id="ARBA00006573"/>
    </source>
</evidence>
<dbReference type="OrthoDB" id="1683648at2"/>
<dbReference type="GO" id="GO:0030436">
    <property type="term" value="P:asexual sporulation"/>
    <property type="evidence" value="ECO:0007669"/>
    <property type="project" value="InterPro"/>
</dbReference>
<gene>
    <name evidence="5" type="ORF">E2980_23200</name>
</gene>
<dbReference type="HAMAP" id="MF_00667">
    <property type="entry name" value="SspH"/>
    <property type="match status" value="1"/>
</dbReference>
<evidence type="ECO:0000256" key="3">
    <source>
        <dbReference type="ARBA" id="ARBA00022969"/>
    </source>
</evidence>
<accession>A0A4Y8LMW5</accession>
<proteinExistence type="inferred from homology"/>
<dbReference type="NCBIfam" id="TIGR02861">
    <property type="entry name" value="SASP_H"/>
    <property type="match status" value="1"/>
</dbReference>
<name>A0A4Y8LMW5_9BACL</name>
<keyword evidence="3" id="KW-0749">Sporulation</keyword>
<evidence type="ECO:0000313" key="5">
    <source>
        <dbReference type="EMBL" id="TFE19471.1"/>
    </source>
</evidence>
<dbReference type="EMBL" id="SOMN01000060">
    <property type="protein sequence ID" value="TFE19471.1"/>
    <property type="molecule type" value="Genomic_DNA"/>
</dbReference>